<proteinExistence type="predicted"/>
<dbReference type="Proteomes" id="UP000074866">
    <property type="component" value="Unassembled WGS sequence"/>
</dbReference>
<keyword evidence="2" id="KW-1185">Reference proteome</keyword>
<dbReference type="EMBL" id="LDRX01000027">
    <property type="protein sequence ID" value="KTS83623.1"/>
    <property type="molecule type" value="Genomic_DNA"/>
</dbReference>
<comment type="caution">
    <text evidence="1">The sequence shown here is derived from an EMBL/GenBank/DDBJ whole genome shotgun (WGS) entry which is preliminary data.</text>
</comment>
<reference evidence="1 2" key="1">
    <citation type="journal article" date="2016" name="Front. Microbiol.">
        <title>Genomic Resource of Rice Seed Associated Bacteria.</title>
        <authorList>
            <person name="Midha S."/>
            <person name="Bansal K."/>
            <person name="Sharma S."/>
            <person name="Kumar N."/>
            <person name="Patil P.P."/>
            <person name="Chaudhry V."/>
            <person name="Patil P.B."/>
        </authorList>
    </citation>
    <scope>NUCLEOTIDE SEQUENCE [LARGE SCALE GENOMIC DNA]</scope>
    <source>
        <strain evidence="1 2">NS115</strain>
    </source>
</reference>
<name>A0ACC4ZXX5_9BACL</name>
<evidence type="ECO:0000313" key="2">
    <source>
        <dbReference type="Proteomes" id="UP000074866"/>
    </source>
</evidence>
<gene>
    <name evidence="1" type="ORF">NS115_06050</name>
</gene>
<evidence type="ECO:0000313" key="1">
    <source>
        <dbReference type="EMBL" id="KTS83623.1"/>
    </source>
</evidence>
<organism evidence="1 2">
    <name type="scientific">Paenibacillus jamilae</name>
    <dbReference type="NCBI Taxonomy" id="114136"/>
    <lineage>
        <taxon>Bacteria</taxon>
        <taxon>Bacillati</taxon>
        <taxon>Bacillota</taxon>
        <taxon>Bacilli</taxon>
        <taxon>Bacillales</taxon>
        <taxon>Paenibacillaceae</taxon>
        <taxon>Paenibacillus</taxon>
    </lineage>
</organism>
<accession>A0ACC4ZXX5</accession>
<sequence length="205" mass="23035">MKAVPKVNTNGLYLEDELVDDTFSGIVPFYTPSSPTVSESDTNQQLDTHRFADSSSSTTDGTSSESIPAGYTVGIPVPSGLYHPRFDIQGWLTYEAEYNQKLIEAQKAYDQLNNESQALFQKLHDEWRNKQENERGDEPVYFAQTFTAPERKDPATFWSEGLSDEAIKELTQKAGQQPSETEQLKQRIADLEVTLTQLMLSNTGK</sequence>
<protein>
    <submittedName>
        <fullName evidence="1">Uncharacterized protein</fullName>
    </submittedName>
</protein>